<dbReference type="GO" id="GO:0005829">
    <property type="term" value="C:cytosol"/>
    <property type="evidence" value="ECO:0007669"/>
    <property type="project" value="TreeGrafter"/>
</dbReference>
<keyword evidence="1" id="KW-0805">Transcription regulation</keyword>
<dbReference type="GO" id="GO:0043200">
    <property type="term" value="P:response to amino acid"/>
    <property type="evidence" value="ECO:0007669"/>
    <property type="project" value="TreeGrafter"/>
</dbReference>
<dbReference type="InterPro" id="IPR019885">
    <property type="entry name" value="Tscrpt_reg_HTH_AsnC-type_CS"/>
</dbReference>
<evidence type="ECO:0000313" key="5">
    <source>
        <dbReference type="EMBL" id="MDO6578775.1"/>
    </source>
</evidence>
<dbReference type="PANTHER" id="PTHR30154">
    <property type="entry name" value="LEUCINE-RESPONSIVE REGULATORY PROTEIN"/>
    <property type="match status" value="1"/>
</dbReference>
<protein>
    <submittedName>
        <fullName evidence="5">Lrp/AsnC family transcriptional regulator</fullName>
    </submittedName>
</protein>
<dbReference type="Gene3D" id="3.30.70.920">
    <property type="match status" value="1"/>
</dbReference>
<evidence type="ECO:0000256" key="3">
    <source>
        <dbReference type="ARBA" id="ARBA00023163"/>
    </source>
</evidence>
<dbReference type="SUPFAM" id="SSF46785">
    <property type="entry name" value="Winged helix' DNA-binding domain"/>
    <property type="match status" value="1"/>
</dbReference>
<dbReference type="Gene3D" id="1.10.10.10">
    <property type="entry name" value="Winged helix-like DNA-binding domain superfamily/Winged helix DNA-binding domain"/>
    <property type="match status" value="1"/>
</dbReference>
<organism evidence="5 6">
    <name type="scientific">Alteromonas stellipolaris</name>
    <dbReference type="NCBI Taxonomy" id="233316"/>
    <lineage>
        <taxon>Bacteria</taxon>
        <taxon>Pseudomonadati</taxon>
        <taxon>Pseudomonadota</taxon>
        <taxon>Gammaproteobacteria</taxon>
        <taxon>Alteromonadales</taxon>
        <taxon>Alteromonadaceae</taxon>
        <taxon>Alteromonas/Salinimonas group</taxon>
        <taxon>Alteromonas</taxon>
    </lineage>
</organism>
<dbReference type="RefSeq" id="WP_211071950.1">
    <property type="nucleotide sequence ID" value="NZ_CANLMS010000009.1"/>
</dbReference>
<dbReference type="InterPro" id="IPR036388">
    <property type="entry name" value="WH-like_DNA-bd_sf"/>
</dbReference>
<dbReference type="InterPro" id="IPR019888">
    <property type="entry name" value="Tscrpt_reg_AsnC-like"/>
</dbReference>
<dbReference type="GO" id="GO:0006355">
    <property type="term" value="P:regulation of DNA-templated transcription"/>
    <property type="evidence" value="ECO:0007669"/>
    <property type="project" value="UniProtKB-ARBA"/>
</dbReference>
<dbReference type="PANTHER" id="PTHR30154:SF17">
    <property type="entry name" value="DNA-BINDING TRANSCRIPTIONAL ACTIVATOR DECR"/>
    <property type="match status" value="1"/>
</dbReference>
<dbReference type="InterPro" id="IPR011008">
    <property type="entry name" value="Dimeric_a/b-barrel"/>
</dbReference>
<comment type="caution">
    <text evidence="5">The sequence shown here is derived from an EMBL/GenBank/DDBJ whole genome shotgun (WGS) entry which is preliminary data.</text>
</comment>
<dbReference type="InterPro" id="IPR011991">
    <property type="entry name" value="ArsR-like_HTH"/>
</dbReference>
<keyword evidence="3" id="KW-0804">Transcription</keyword>
<dbReference type="PROSITE" id="PS50956">
    <property type="entry name" value="HTH_ASNC_2"/>
    <property type="match status" value="1"/>
</dbReference>
<dbReference type="GO" id="GO:0043565">
    <property type="term" value="F:sequence-specific DNA binding"/>
    <property type="evidence" value="ECO:0007669"/>
    <property type="project" value="InterPro"/>
</dbReference>
<dbReference type="Proteomes" id="UP001170717">
    <property type="component" value="Unassembled WGS sequence"/>
</dbReference>
<dbReference type="InterPro" id="IPR000485">
    <property type="entry name" value="AsnC-type_HTH_dom"/>
</dbReference>
<dbReference type="SMART" id="SM00344">
    <property type="entry name" value="HTH_ASNC"/>
    <property type="match status" value="1"/>
</dbReference>
<dbReference type="AlphaFoldDB" id="A0AAW7Z6G8"/>
<feature type="domain" description="HTH asnC-type" evidence="4">
    <location>
        <begin position="10"/>
        <end position="71"/>
    </location>
</feature>
<reference evidence="5" key="1">
    <citation type="submission" date="2023-07" db="EMBL/GenBank/DDBJ databases">
        <title>Genome content predicts the carbon catabolic preferences of heterotrophic bacteria.</title>
        <authorList>
            <person name="Gralka M."/>
        </authorList>
    </citation>
    <scope>NUCLEOTIDE SEQUENCE</scope>
    <source>
        <strain evidence="5">F2M12</strain>
    </source>
</reference>
<dbReference type="CDD" id="cd00090">
    <property type="entry name" value="HTH_ARSR"/>
    <property type="match status" value="1"/>
</dbReference>
<gene>
    <name evidence="5" type="ORF">Q4527_15325</name>
</gene>
<dbReference type="PRINTS" id="PR00033">
    <property type="entry name" value="HTHASNC"/>
</dbReference>
<proteinExistence type="predicted"/>
<evidence type="ECO:0000313" key="6">
    <source>
        <dbReference type="Proteomes" id="UP001170717"/>
    </source>
</evidence>
<dbReference type="EMBL" id="JAUOQI010000012">
    <property type="protein sequence ID" value="MDO6578775.1"/>
    <property type="molecule type" value="Genomic_DNA"/>
</dbReference>
<dbReference type="PROSITE" id="PS00519">
    <property type="entry name" value="HTH_ASNC_1"/>
    <property type="match status" value="1"/>
</dbReference>
<name>A0AAW7Z6G8_9ALTE</name>
<evidence type="ECO:0000259" key="4">
    <source>
        <dbReference type="PROSITE" id="PS50956"/>
    </source>
</evidence>
<accession>A0AAW7Z6G8</accession>
<keyword evidence="2" id="KW-0238">DNA-binding</keyword>
<dbReference type="SUPFAM" id="SSF54909">
    <property type="entry name" value="Dimeric alpha+beta barrel"/>
    <property type="match status" value="1"/>
</dbReference>
<dbReference type="InterPro" id="IPR036390">
    <property type="entry name" value="WH_DNA-bd_sf"/>
</dbReference>
<sequence>MWFKVKNIALDGVDKAILLLLQQDANVPVADIAEKVGLTATPCWRRIQRLEAQGVISRRVALLQAHKLGLAMTVFVQIKAARHDGKWLTDFAKHASSFEEVVEFYRMSGEYDYLLKVVVTDMAAFDHFYKRLVNGIDLNDVTSSFAMEQLKYTTALPLTHL</sequence>
<dbReference type="Pfam" id="PF01037">
    <property type="entry name" value="AsnC_trans_reg"/>
    <property type="match status" value="1"/>
</dbReference>
<dbReference type="InterPro" id="IPR019887">
    <property type="entry name" value="Tscrpt_reg_AsnC/Lrp_C"/>
</dbReference>
<dbReference type="Pfam" id="PF13404">
    <property type="entry name" value="HTH_AsnC-type"/>
    <property type="match status" value="1"/>
</dbReference>
<evidence type="ECO:0000256" key="1">
    <source>
        <dbReference type="ARBA" id="ARBA00023015"/>
    </source>
</evidence>
<evidence type="ECO:0000256" key="2">
    <source>
        <dbReference type="ARBA" id="ARBA00023125"/>
    </source>
</evidence>